<feature type="compositionally biased region" description="Basic and acidic residues" evidence="2">
    <location>
        <begin position="97"/>
        <end position="109"/>
    </location>
</feature>
<feature type="compositionally biased region" description="Basic and acidic residues" evidence="2">
    <location>
        <begin position="474"/>
        <end position="487"/>
    </location>
</feature>
<feature type="compositionally biased region" description="Polar residues" evidence="2">
    <location>
        <begin position="489"/>
        <end position="502"/>
    </location>
</feature>
<dbReference type="AlphaFoldDB" id="A0A1X0P9W0"/>
<evidence type="ECO:0000313" key="4">
    <source>
        <dbReference type="EMBL" id="ORC93379.1"/>
    </source>
</evidence>
<feature type="compositionally biased region" description="Basic and acidic residues" evidence="2">
    <location>
        <begin position="78"/>
        <end position="89"/>
    </location>
</feature>
<gene>
    <name evidence="4" type="ORF">TM35_000012560</name>
</gene>
<comment type="similarity">
    <text evidence="1">Belongs to the peptidase M24A family. Methionine aminopeptidase type 1 subfamily.</text>
</comment>
<comment type="caution">
    <text evidence="4">The sequence shown here is derived from an EMBL/GenBank/DDBJ whole genome shotgun (WGS) entry which is preliminary data.</text>
</comment>
<feature type="region of interest" description="Disordered" evidence="2">
    <location>
        <begin position="461"/>
        <end position="502"/>
    </location>
</feature>
<dbReference type="Pfam" id="PF15801">
    <property type="entry name" value="zf-C6H2"/>
    <property type="match status" value="1"/>
</dbReference>
<feature type="compositionally biased region" description="Basic residues" evidence="2">
    <location>
        <begin position="868"/>
        <end position="888"/>
    </location>
</feature>
<keyword evidence="1" id="KW-0863">Zinc-finger</keyword>
<accession>A0A1X0P9W0</accession>
<dbReference type="VEuPathDB" id="TriTrypDB:TM35_000012560"/>
<dbReference type="Proteomes" id="UP000192257">
    <property type="component" value="Unassembled WGS sequence"/>
</dbReference>
<sequence length="888" mass="98967">MSSEQHTCDGCSNPASSFQCPLCQAEAITSRGFFCSQECFAKNWLNHRGTFHKSGVVRVKEQAQSTAIEESTNGRKRAAGETKSTDADKKKKRKLKKKDEENSEPKEDVNDKVKMSVVVPWSVLPRVSDKIATVEPSLPIGIARAVIGGSSLDHRISFWSAVVAAAHHIATELEYQKNHNKSSFQVLVITSGPLEASAMAWALRCTGLAGLMRLVLSEEKEDLSINPRSHFSGNGRIVITTESIVRCVSNGSASAWLQEESLLVTLPGVTEAADFQSVQTRALFFVYRGKSINTTDDTWCEEEEISHHVIPLKETPAELHNLFNSVILPPVDNVDTNADATLAHSSSLPTENIGEVNTLKTLRFDNEVSTFLARGDFPNALQHLVRLYSSRRGVFEEILFNSFLLTLGAASVAHAHHMLAYILRCLVDHSSRFKGPQGGTLKEMALRAISRVVRMLPPITTSDEDDQQQQQQQQKEKHQKEIKDKTGKIVTSSGTQGNSTISSLPSAMEKNRLFNYYEKLPNIQLQATMCYLYPYASPAIMDLLGAAWGVKKILSGPEALKSADQKRNDIVLRLRNRYGTKLDPAFANYLVVLMHFLYDMVASYSLSVEEVDHRTLWSITLAGEVGPLETFLSNCFLLQKDETTTSSTSEEEGNKKKQIKTLSGRQIPQKPVSRTVLLRGQAVRTAVVEEPVQLSWVDLPLTGKRQREVERLQRQAVDEILMAMPRVPRPMYIGDVGNLIGKWFRFNARFDGTLGVSLMEFLMQHPEAFRVVGNLVTRRTAGVADQVKMRFDDDSDHDNDGDDSDDDRKAKDRALLTGAKRKSGGKPGKDLPSRARKKALVKAFNKSRFDRNYKPIDASAKVPGYIKRGPRKIKGRGRKANLRNTKRS</sequence>
<feature type="region of interest" description="Disordered" evidence="2">
    <location>
        <begin position="814"/>
        <end position="837"/>
    </location>
</feature>
<feature type="region of interest" description="Disordered" evidence="2">
    <location>
        <begin position="790"/>
        <end position="809"/>
    </location>
</feature>
<dbReference type="EMBL" id="NBCO01000001">
    <property type="protein sequence ID" value="ORC93379.1"/>
    <property type="molecule type" value="Genomic_DNA"/>
</dbReference>
<keyword evidence="1" id="KW-0479">Metal-binding</keyword>
<evidence type="ECO:0000259" key="3">
    <source>
        <dbReference type="PROSITE" id="PS52013"/>
    </source>
</evidence>
<organism evidence="4 5">
    <name type="scientific">Trypanosoma theileri</name>
    <dbReference type="NCBI Taxonomy" id="67003"/>
    <lineage>
        <taxon>Eukaryota</taxon>
        <taxon>Discoba</taxon>
        <taxon>Euglenozoa</taxon>
        <taxon>Kinetoplastea</taxon>
        <taxon>Metakinetoplastina</taxon>
        <taxon>Trypanosomatida</taxon>
        <taxon>Trypanosomatidae</taxon>
        <taxon>Trypanosoma</taxon>
    </lineage>
</organism>
<dbReference type="GO" id="GO:0008270">
    <property type="term" value="F:zinc ion binding"/>
    <property type="evidence" value="ECO:0007669"/>
    <property type="project" value="UniProtKB-KW"/>
</dbReference>
<evidence type="ECO:0000256" key="2">
    <source>
        <dbReference type="SAM" id="MobiDB-lite"/>
    </source>
</evidence>
<feature type="region of interest" description="Disordered" evidence="2">
    <location>
        <begin position="852"/>
        <end position="888"/>
    </location>
</feature>
<keyword evidence="5" id="KW-1185">Reference proteome</keyword>
<evidence type="ECO:0000313" key="5">
    <source>
        <dbReference type="Proteomes" id="UP000192257"/>
    </source>
</evidence>
<feature type="domain" description="C6H2-type" evidence="3">
    <location>
        <begin position="5"/>
        <end position="59"/>
    </location>
</feature>
<keyword evidence="1" id="KW-0862">Zinc</keyword>
<dbReference type="RefSeq" id="XP_028887445.1">
    <property type="nucleotide sequence ID" value="XM_029020937.1"/>
</dbReference>
<dbReference type="InterPro" id="IPR031615">
    <property type="entry name" value="Zfn-C6H2"/>
</dbReference>
<dbReference type="GeneID" id="39980717"/>
<feature type="compositionally biased region" description="Acidic residues" evidence="2">
    <location>
        <begin position="793"/>
        <end position="805"/>
    </location>
</feature>
<feature type="region of interest" description="Disordered" evidence="2">
    <location>
        <begin position="64"/>
        <end position="109"/>
    </location>
</feature>
<name>A0A1X0P9W0_9TRYP</name>
<reference evidence="4 5" key="1">
    <citation type="submission" date="2017-03" db="EMBL/GenBank/DDBJ databases">
        <title>An alternative strategy for trypanosome survival in the mammalian bloodstream revealed through genome and transcriptome analysis of the ubiquitous bovine parasite Trypanosoma (Megatrypanum) theileri.</title>
        <authorList>
            <person name="Kelly S."/>
            <person name="Ivens A."/>
            <person name="Mott A."/>
            <person name="O'Neill E."/>
            <person name="Emms D."/>
            <person name="Macleod O."/>
            <person name="Voorheis P."/>
            <person name="Matthews J."/>
            <person name="Matthews K."/>
            <person name="Carrington M."/>
        </authorList>
    </citation>
    <scope>NUCLEOTIDE SEQUENCE [LARGE SCALE GENOMIC DNA]</scope>
    <source>
        <strain evidence="4">Edinburgh</strain>
    </source>
</reference>
<proteinExistence type="inferred from homology"/>
<evidence type="ECO:0000256" key="1">
    <source>
        <dbReference type="PROSITE-ProRule" id="PRU01357"/>
    </source>
</evidence>
<dbReference type="PROSITE" id="PS52013">
    <property type="entry name" value="ZF_C6H2"/>
    <property type="match status" value="1"/>
</dbReference>
<dbReference type="OrthoDB" id="277162at2759"/>
<protein>
    <recommendedName>
        <fullName evidence="3">C6H2-type domain-containing protein</fullName>
    </recommendedName>
</protein>